<keyword evidence="3" id="KW-1185">Reference proteome</keyword>
<sequence length="32" mass="3441">MADLAYILLTVAFFAAIALVARRRGSSSGSRR</sequence>
<dbReference type="KEGG" id="bcv:Bcav_3783"/>
<name>C5C4A1_BEUC1</name>
<gene>
    <name evidence="2" type="ordered locus">Bcav_3783</name>
</gene>
<dbReference type="AlphaFoldDB" id="C5C4A1"/>
<evidence type="ECO:0000313" key="2">
    <source>
        <dbReference type="EMBL" id="ACQ82025.1"/>
    </source>
</evidence>
<dbReference type="EMBL" id="CP001618">
    <property type="protein sequence ID" value="ACQ82025.1"/>
    <property type="molecule type" value="Genomic_DNA"/>
</dbReference>
<keyword evidence="1" id="KW-0472">Membrane</keyword>
<feature type="transmembrane region" description="Helical" evidence="1">
    <location>
        <begin position="6"/>
        <end position="22"/>
    </location>
</feature>
<evidence type="ECO:0000256" key="1">
    <source>
        <dbReference type="SAM" id="Phobius"/>
    </source>
</evidence>
<dbReference type="STRING" id="471853.Bcav_3783"/>
<organism evidence="2 3">
    <name type="scientific">Beutenbergia cavernae (strain ATCC BAA-8 / DSM 12333 / CCUG 43141 / JCM 11478 / NBRC 16432 / NCIMB 13614 / HKI 0122)</name>
    <dbReference type="NCBI Taxonomy" id="471853"/>
    <lineage>
        <taxon>Bacteria</taxon>
        <taxon>Bacillati</taxon>
        <taxon>Actinomycetota</taxon>
        <taxon>Actinomycetes</taxon>
        <taxon>Micrococcales</taxon>
        <taxon>Beutenbergiaceae</taxon>
        <taxon>Beutenbergia</taxon>
    </lineage>
</organism>
<reference evidence="2 3" key="1">
    <citation type="journal article" date="2009" name="Stand. Genomic Sci.">
        <title>Complete genome sequence of Beutenbergia cavernae type strain (HKI 0122).</title>
        <authorList>
            <person name="Land M."/>
            <person name="Pukall R."/>
            <person name="Abt B."/>
            <person name="Goker M."/>
            <person name="Rohde M."/>
            <person name="Glavina Del Rio T."/>
            <person name="Tice H."/>
            <person name="Copeland A."/>
            <person name="Cheng J.F."/>
            <person name="Lucas S."/>
            <person name="Chen F."/>
            <person name="Nolan M."/>
            <person name="Bruce D."/>
            <person name="Goodwin L."/>
            <person name="Pitluck S."/>
            <person name="Ivanova N."/>
            <person name="Mavromatis K."/>
            <person name="Ovchinnikova G."/>
            <person name="Pati A."/>
            <person name="Chen A."/>
            <person name="Palaniappan K."/>
            <person name="Hauser L."/>
            <person name="Chang Y.J."/>
            <person name="Jefferies C.C."/>
            <person name="Saunders E."/>
            <person name="Brettin T."/>
            <person name="Detter J.C."/>
            <person name="Han C."/>
            <person name="Chain P."/>
            <person name="Bristow J."/>
            <person name="Eisen J.A."/>
            <person name="Markowitz V."/>
            <person name="Hugenholtz P."/>
            <person name="Kyrpides N.C."/>
            <person name="Klenk H.P."/>
            <person name="Lapidus A."/>
        </authorList>
    </citation>
    <scope>NUCLEOTIDE SEQUENCE [LARGE SCALE GENOMIC DNA]</scope>
    <source>
        <strain evidence="3">ATCC BAA-8 / DSM 12333 / NBRC 16432</strain>
    </source>
</reference>
<accession>C5C4A1</accession>
<dbReference type="Proteomes" id="UP000007962">
    <property type="component" value="Chromosome"/>
</dbReference>
<dbReference type="HOGENOM" id="CLU_221051_0_0_11"/>
<evidence type="ECO:0000313" key="3">
    <source>
        <dbReference type="Proteomes" id="UP000007962"/>
    </source>
</evidence>
<keyword evidence="1" id="KW-0812">Transmembrane</keyword>
<keyword evidence="1" id="KW-1133">Transmembrane helix</keyword>
<protein>
    <submittedName>
        <fullName evidence="2">Uncharacterized protein</fullName>
    </submittedName>
</protein>
<proteinExistence type="predicted"/>